<name>A0A1M2VVE2_TRAPU</name>
<feature type="compositionally biased region" description="Pro residues" evidence="1">
    <location>
        <begin position="21"/>
        <end position="33"/>
    </location>
</feature>
<dbReference type="Proteomes" id="UP000184267">
    <property type="component" value="Unassembled WGS sequence"/>
</dbReference>
<dbReference type="STRING" id="154538.A0A1M2VVE2"/>
<evidence type="ECO:0000313" key="2">
    <source>
        <dbReference type="EMBL" id="OJT11538.1"/>
    </source>
</evidence>
<dbReference type="EMBL" id="MNAD01000628">
    <property type="protein sequence ID" value="OJT11538.1"/>
    <property type="molecule type" value="Genomic_DNA"/>
</dbReference>
<evidence type="ECO:0000256" key="1">
    <source>
        <dbReference type="SAM" id="MobiDB-lite"/>
    </source>
</evidence>
<reference evidence="2 3" key="1">
    <citation type="submission" date="2016-10" db="EMBL/GenBank/DDBJ databases">
        <title>Genome sequence of the basidiomycete white-rot fungus Trametes pubescens.</title>
        <authorList>
            <person name="Makela M.R."/>
            <person name="Granchi Z."/>
            <person name="Peng M."/>
            <person name="De Vries R.P."/>
            <person name="Grigoriev I."/>
            <person name="Riley R."/>
            <person name="Hilden K."/>
        </authorList>
    </citation>
    <scope>NUCLEOTIDE SEQUENCE [LARGE SCALE GENOMIC DNA]</scope>
    <source>
        <strain evidence="2 3">FBCC735</strain>
    </source>
</reference>
<dbReference type="InterPro" id="IPR043472">
    <property type="entry name" value="Macro_dom-like"/>
</dbReference>
<dbReference type="OMA" id="HNCALSQ"/>
<organism evidence="2 3">
    <name type="scientific">Trametes pubescens</name>
    <name type="common">White-rot fungus</name>
    <dbReference type="NCBI Taxonomy" id="154538"/>
    <lineage>
        <taxon>Eukaryota</taxon>
        <taxon>Fungi</taxon>
        <taxon>Dikarya</taxon>
        <taxon>Basidiomycota</taxon>
        <taxon>Agaricomycotina</taxon>
        <taxon>Agaricomycetes</taxon>
        <taxon>Polyporales</taxon>
        <taxon>Polyporaceae</taxon>
        <taxon>Trametes</taxon>
    </lineage>
</organism>
<protein>
    <recommendedName>
        <fullName evidence="4">Macro domain-like protein</fullName>
    </recommendedName>
</protein>
<evidence type="ECO:0008006" key="4">
    <source>
        <dbReference type="Google" id="ProtNLM"/>
    </source>
</evidence>
<dbReference type="SUPFAM" id="SSF52949">
    <property type="entry name" value="Macro domain-like"/>
    <property type="match status" value="1"/>
</dbReference>
<keyword evidence="3" id="KW-1185">Reference proteome</keyword>
<accession>A0A1M2VVE2</accession>
<gene>
    <name evidence="2" type="ORF">TRAPUB_11956</name>
</gene>
<dbReference type="Gene3D" id="3.40.220.10">
    <property type="entry name" value="Leucine Aminopeptidase, subunit E, domain 1"/>
    <property type="match status" value="1"/>
</dbReference>
<dbReference type="OrthoDB" id="6082470at2759"/>
<proteinExistence type="predicted"/>
<feature type="region of interest" description="Disordered" evidence="1">
    <location>
        <begin position="1"/>
        <end position="36"/>
    </location>
</feature>
<comment type="caution">
    <text evidence="2">The sequence shown here is derived from an EMBL/GenBank/DDBJ whole genome shotgun (WGS) entry which is preliminary data.</text>
</comment>
<sequence length="275" mass="29783">MSSAPLTTATATDSRDQLPTSRPPKPLPAPDPTTIPAFVLIAPPPRTHPRTKVTAPSLCAAWRDALAADDVPAEVAARFAVKEAKLDPAALAAEFGACACVVSPANAFGIMDGGYDMALSVAFTVERDIWALTNVVQDALRTRYRGYLPPGACELVLLTPALTASNPLGCTVLAVVPTMRTPEDVSWHVDLVYDCMWNLLSALWRWNNGERPEGAERVERVLMTGLGTGNGGITYERCARQMALAAVNFARGWGERPRWDDVEPRAKEMDNTRRV</sequence>
<dbReference type="AlphaFoldDB" id="A0A1M2VVE2"/>
<feature type="compositionally biased region" description="Polar residues" evidence="1">
    <location>
        <begin position="1"/>
        <end position="20"/>
    </location>
</feature>
<evidence type="ECO:0000313" key="3">
    <source>
        <dbReference type="Proteomes" id="UP000184267"/>
    </source>
</evidence>